<evidence type="ECO:0000313" key="2">
    <source>
        <dbReference type="EnsemblPlants" id="TuG1812G0200001873.01.T01.cds318065"/>
    </source>
</evidence>
<dbReference type="AlphaFoldDB" id="A0A8R7TFA0"/>
<evidence type="ECO:0000313" key="3">
    <source>
        <dbReference type="Proteomes" id="UP000015106"/>
    </source>
</evidence>
<sequence length="110" mass="12161">MHAWMLCAPLQSEGSGRRRGAGSAQYLKIQLRIRHECRAGDEEAGRAWRLHRGAGGHRPSRPEEVDAHGSAGDQRRGCGGFQRAFACGEHVLRLLLERVHLGKRVSSVVQ</sequence>
<reference evidence="2" key="3">
    <citation type="submission" date="2022-06" db="UniProtKB">
        <authorList>
            <consortium name="EnsemblPlants"/>
        </authorList>
    </citation>
    <scope>IDENTIFICATION</scope>
</reference>
<feature type="region of interest" description="Disordered" evidence="1">
    <location>
        <begin position="51"/>
        <end position="75"/>
    </location>
</feature>
<accession>A0A8R7TFA0</accession>
<dbReference type="Gramene" id="TuG1812G0200001873.01.T01">
    <property type="protein sequence ID" value="TuG1812G0200001873.01.T01.cds318065"/>
    <property type="gene ID" value="TuG1812G0200001873.01"/>
</dbReference>
<reference evidence="3" key="1">
    <citation type="journal article" date="2013" name="Nature">
        <title>Draft genome of the wheat A-genome progenitor Triticum urartu.</title>
        <authorList>
            <person name="Ling H.Q."/>
            <person name="Zhao S."/>
            <person name="Liu D."/>
            <person name="Wang J."/>
            <person name="Sun H."/>
            <person name="Zhang C."/>
            <person name="Fan H."/>
            <person name="Li D."/>
            <person name="Dong L."/>
            <person name="Tao Y."/>
            <person name="Gao C."/>
            <person name="Wu H."/>
            <person name="Li Y."/>
            <person name="Cui Y."/>
            <person name="Guo X."/>
            <person name="Zheng S."/>
            <person name="Wang B."/>
            <person name="Yu K."/>
            <person name="Liang Q."/>
            <person name="Yang W."/>
            <person name="Lou X."/>
            <person name="Chen J."/>
            <person name="Feng M."/>
            <person name="Jian J."/>
            <person name="Zhang X."/>
            <person name="Luo G."/>
            <person name="Jiang Y."/>
            <person name="Liu J."/>
            <person name="Wang Z."/>
            <person name="Sha Y."/>
            <person name="Zhang B."/>
            <person name="Wu H."/>
            <person name="Tang D."/>
            <person name="Shen Q."/>
            <person name="Xue P."/>
            <person name="Zou S."/>
            <person name="Wang X."/>
            <person name="Liu X."/>
            <person name="Wang F."/>
            <person name="Yang Y."/>
            <person name="An X."/>
            <person name="Dong Z."/>
            <person name="Zhang K."/>
            <person name="Zhang X."/>
            <person name="Luo M.C."/>
            <person name="Dvorak J."/>
            <person name="Tong Y."/>
            <person name="Wang J."/>
            <person name="Yang H."/>
            <person name="Li Z."/>
            <person name="Wang D."/>
            <person name="Zhang A."/>
            <person name="Wang J."/>
        </authorList>
    </citation>
    <scope>NUCLEOTIDE SEQUENCE</scope>
    <source>
        <strain evidence="3">cv. G1812</strain>
    </source>
</reference>
<organism evidence="2 3">
    <name type="scientific">Triticum urartu</name>
    <name type="common">Red wild einkorn</name>
    <name type="synonym">Crithodium urartu</name>
    <dbReference type="NCBI Taxonomy" id="4572"/>
    <lineage>
        <taxon>Eukaryota</taxon>
        <taxon>Viridiplantae</taxon>
        <taxon>Streptophyta</taxon>
        <taxon>Embryophyta</taxon>
        <taxon>Tracheophyta</taxon>
        <taxon>Spermatophyta</taxon>
        <taxon>Magnoliopsida</taxon>
        <taxon>Liliopsida</taxon>
        <taxon>Poales</taxon>
        <taxon>Poaceae</taxon>
        <taxon>BOP clade</taxon>
        <taxon>Pooideae</taxon>
        <taxon>Triticodae</taxon>
        <taxon>Triticeae</taxon>
        <taxon>Triticinae</taxon>
        <taxon>Triticum</taxon>
    </lineage>
</organism>
<dbReference type="Proteomes" id="UP000015106">
    <property type="component" value="Chromosome 2"/>
</dbReference>
<evidence type="ECO:0000256" key="1">
    <source>
        <dbReference type="SAM" id="MobiDB-lite"/>
    </source>
</evidence>
<proteinExistence type="predicted"/>
<protein>
    <submittedName>
        <fullName evidence="2">Uncharacterized protein</fullName>
    </submittedName>
</protein>
<name>A0A8R7TFA0_TRIUA</name>
<keyword evidence="3" id="KW-1185">Reference proteome</keyword>
<reference evidence="2" key="2">
    <citation type="submission" date="2018-03" db="EMBL/GenBank/DDBJ databases">
        <title>The Triticum urartu genome reveals the dynamic nature of wheat genome evolution.</title>
        <authorList>
            <person name="Ling H."/>
            <person name="Ma B."/>
            <person name="Shi X."/>
            <person name="Liu H."/>
            <person name="Dong L."/>
            <person name="Sun H."/>
            <person name="Cao Y."/>
            <person name="Gao Q."/>
            <person name="Zheng S."/>
            <person name="Li Y."/>
            <person name="Yu Y."/>
            <person name="Du H."/>
            <person name="Qi M."/>
            <person name="Li Y."/>
            <person name="Yu H."/>
            <person name="Cui Y."/>
            <person name="Wang N."/>
            <person name="Chen C."/>
            <person name="Wu H."/>
            <person name="Zhao Y."/>
            <person name="Zhang J."/>
            <person name="Li Y."/>
            <person name="Zhou W."/>
            <person name="Zhang B."/>
            <person name="Hu W."/>
            <person name="Eijk M."/>
            <person name="Tang J."/>
            <person name="Witsenboer H."/>
            <person name="Zhao S."/>
            <person name="Li Z."/>
            <person name="Zhang A."/>
            <person name="Wang D."/>
            <person name="Liang C."/>
        </authorList>
    </citation>
    <scope>NUCLEOTIDE SEQUENCE [LARGE SCALE GENOMIC DNA]</scope>
    <source>
        <strain evidence="2">cv. G1812</strain>
    </source>
</reference>
<dbReference type="EnsemblPlants" id="TuG1812G0200001873.01.T01">
    <property type="protein sequence ID" value="TuG1812G0200001873.01.T01.cds318065"/>
    <property type="gene ID" value="TuG1812G0200001873.01"/>
</dbReference>